<protein>
    <submittedName>
        <fullName evidence="2">Uncharacterized protein</fullName>
    </submittedName>
</protein>
<accession>A0ABY0XNZ0</accession>
<keyword evidence="1" id="KW-1133">Transmembrane helix</keyword>
<evidence type="ECO:0000256" key="1">
    <source>
        <dbReference type="SAM" id="Phobius"/>
    </source>
</evidence>
<dbReference type="Proteomes" id="UP000199665">
    <property type="component" value="Unassembled WGS sequence"/>
</dbReference>
<keyword evidence="1" id="KW-0812">Transmembrane</keyword>
<name>A0ABY0XNZ0_9PSED</name>
<dbReference type="EMBL" id="FNRV01000001">
    <property type="protein sequence ID" value="SEB70940.1"/>
    <property type="molecule type" value="Genomic_DNA"/>
</dbReference>
<reference evidence="2 3" key="1">
    <citation type="submission" date="2016-10" db="EMBL/GenBank/DDBJ databases">
        <authorList>
            <person name="Varghese N."/>
            <person name="Submissions S."/>
        </authorList>
    </citation>
    <scope>NUCLEOTIDE SEQUENCE [LARGE SCALE GENOMIC DNA]</scope>
    <source>
        <strain evidence="2 3">DSM 18327</strain>
    </source>
</reference>
<dbReference type="Pfam" id="PF13211">
    <property type="entry name" value="DUF4019"/>
    <property type="match status" value="1"/>
</dbReference>
<evidence type="ECO:0000313" key="2">
    <source>
        <dbReference type="EMBL" id="SEB70940.1"/>
    </source>
</evidence>
<keyword evidence="3" id="KW-1185">Reference proteome</keyword>
<feature type="transmembrane region" description="Helical" evidence="1">
    <location>
        <begin position="12"/>
        <end position="30"/>
    </location>
</feature>
<proteinExistence type="predicted"/>
<sequence length="230" mass="25077">MARLLSRLNYEKVAVFVFGVVFLTAILTLVVKNPYPTPAQFFVFRLTLALSAAGVGALLPGFIKVDVPLPLKGGLRAGGALALFASVWFFDPAHLGVIVKPPEEDASLLMDQFLNLTDAQNHSDAYALFALRDRERVRESDYISMGEQVRDPLGKIEKRILIGADTPNEIMGIPGPFVRHLYQGKFSGTKDIWAEAVTAIAENGVWRIGGYNLAPCMVPTCAPSQALMSK</sequence>
<dbReference type="InterPro" id="IPR025091">
    <property type="entry name" value="DUF4019"/>
</dbReference>
<feature type="transmembrane region" description="Helical" evidence="1">
    <location>
        <begin position="42"/>
        <end position="62"/>
    </location>
</feature>
<keyword evidence="1" id="KW-0472">Membrane</keyword>
<gene>
    <name evidence="2" type="ORF">SAMN05216205_0414</name>
</gene>
<organism evidence="2 3">
    <name type="scientific">Pseudomonas mohnii</name>
    <dbReference type="NCBI Taxonomy" id="395600"/>
    <lineage>
        <taxon>Bacteria</taxon>
        <taxon>Pseudomonadati</taxon>
        <taxon>Pseudomonadota</taxon>
        <taxon>Gammaproteobacteria</taxon>
        <taxon>Pseudomonadales</taxon>
        <taxon>Pseudomonadaceae</taxon>
        <taxon>Pseudomonas</taxon>
    </lineage>
</organism>
<evidence type="ECO:0000313" key="3">
    <source>
        <dbReference type="Proteomes" id="UP000199665"/>
    </source>
</evidence>
<comment type="caution">
    <text evidence="2">The sequence shown here is derived from an EMBL/GenBank/DDBJ whole genome shotgun (WGS) entry which is preliminary data.</text>
</comment>
<dbReference type="RefSeq" id="WP_047529590.1">
    <property type="nucleotide sequence ID" value="NZ_FNRV01000001.1"/>
</dbReference>